<organism evidence="4 5">
    <name type="scientific">Desulfosporosinus youngiae DSM 17734</name>
    <dbReference type="NCBI Taxonomy" id="768710"/>
    <lineage>
        <taxon>Bacteria</taxon>
        <taxon>Bacillati</taxon>
        <taxon>Bacillota</taxon>
        <taxon>Clostridia</taxon>
        <taxon>Eubacteriales</taxon>
        <taxon>Desulfitobacteriaceae</taxon>
        <taxon>Desulfosporosinus</taxon>
    </lineage>
</organism>
<comment type="similarity">
    <text evidence="1 3">Belongs to the UPF0122 family.</text>
</comment>
<dbReference type="EMBL" id="CM001441">
    <property type="protein sequence ID" value="EHQ91421.1"/>
    <property type="molecule type" value="Genomic_DNA"/>
</dbReference>
<dbReference type="InterPro" id="IPR054831">
    <property type="entry name" value="UPF0122_fam_protein"/>
</dbReference>
<dbReference type="AlphaFoldDB" id="H5XYE2"/>
<sequence length="122" mass="14435">MEKLAKRALLVDFYGPLLTEKQRNVWDLHYQQDLSLTEIAEVEHISRQAIHDLLKRTERILTEYEDKLGLVQRFWLEREKLMEVQTLLKGLTRTDFCSQAAYDCHQKIHTMIEDVFTNIAAS</sequence>
<dbReference type="InterPro" id="IPR036388">
    <property type="entry name" value="WH-like_DNA-bd_sf"/>
</dbReference>
<dbReference type="OrthoDB" id="6392at2"/>
<dbReference type="HOGENOM" id="CLU_129218_0_1_9"/>
<dbReference type="RefSeq" id="WP_007786344.1">
    <property type="nucleotide sequence ID" value="NZ_CM001441.1"/>
</dbReference>
<dbReference type="PANTHER" id="PTHR40083:SF1">
    <property type="entry name" value="UPF0122 PROTEIN YLXM"/>
    <property type="match status" value="1"/>
</dbReference>
<comment type="function">
    <text evidence="2 3">Might take part in the signal recognition particle (SRP) pathway. This is inferred from the conservation of its genetic proximity to ftsY/ffh. May be a regulatory protein.</text>
</comment>
<name>H5XYE2_9FIRM</name>
<dbReference type="Pfam" id="PF04297">
    <property type="entry name" value="UPF0122"/>
    <property type="match status" value="1"/>
</dbReference>
<evidence type="ECO:0000313" key="4">
    <source>
        <dbReference type="EMBL" id="EHQ91421.1"/>
    </source>
</evidence>
<dbReference type="NCBIfam" id="NF001072">
    <property type="entry name" value="PRK00118.2-2"/>
    <property type="match status" value="1"/>
</dbReference>
<dbReference type="Gene3D" id="1.10.10.10">
    <property type="entry name" value="Winged helix-like DNA-binding domain superfamily/Winged helix DNA-binding domain"/>
    <property type="match status" value="1"/>
</dbReference>
<gene>
    <name evidence="4" type="ORF">DesyoDRAFT_4467</name>
</gene>
<dbReference type="eggNOG" id="COG2739">
    <property type="taxonomic scope" value="Bacteria"/>
</dbReference>
<proteinExistence type="inferred from homology"/>
<evidence type="ECO:0000256" key="2">
    <source>
        <dbReference type="ARBA" id="ARBA00024764"/>
    </source>
</evidence>
<dbReference type="InterPro" id="IPR007394">
    <property type="entry name" value="UPF0122"/>
</dbReference>
<dbReference type="InterPro" id="IPR013324">
    <property type="entry name" value="RNA_pol_sigma_r3/r4-like"/>
</dbReference>
<protein>
    <recommendedName>
        <fullName evidence="3">UPF0122 protein DesyoDRAFT_4467</fullName>
    </recommendedName>
</protein>
<evidence type="ECO:0000256" key="1">
    <source>
        <dbReference type="ARBA" id="ARBA00008720"/>
    </source>
</evidence>
<keyword evidence="5" id="KW-1185">Reference proteome</keyword>
<evidence type="ECO:0000256" key="3">
    <source>
        <dbReference type="HAMAP-Rule" id="MF_00245"/>
    </source>
</evidence>
<dbReference type="PANTHER" id="PTHR40083">
    <property type="entry name" value="UPF0122 PROTEIN CBO2450/CLC_2298"/>
    <property type="match status" value="1"/>
</dbReference>
<accession>H5XYE2</accession>
<dbReference type="Proteomes" id="UP000005104">
    <property type="component" value="Chromosome"/>
</dbReference>
<evidence type="ECO:0000313" key="5">
    <source>
        <dbReference type="Proteomes" id="UP000005104"/>
    </source>
</evidence>
<dbReference type="SUPFAM" id="SSF88659">
    <property type="entry name" value="Sigma3 and sigma4 domains of RNA polymerase sigma factors"/>
    <property type="match status" value="1"/>
</dbReference>
<reference evidence="4 5" key="1">
    <citation type="submission" date="2011-11" db="EMBL/GenBank/DDBJ databases">
        <title>The Noncontiguous Finished genome of Desulfosporosinus youngiae DSM 17734.</title>
        <authorList>
            <consortium name="US DOE Joint Genome Institute (JGI-PGF)"/>
            <person name="Lucas S."/>
            <person name="Han J."/>
            <person name="Lapidus A."/>
            <person name="Cheng J.-F."/>
            <person name="Goodwin L."/>
            <person name="Pitluck S."/>
            <person name="Peters L."/>
            <person name="Ovchinnikova G."/>
            <person name="Lu M."/>
            <person name="Land M.L."/>
            <person name="Hauser L."/>
            <person name="Pester M."/>
            <person name="Spring S."/>
            <person name="Ollivier B."/>
            <person name="Rattei T."/>
            <person name="Klenk H.-P."/>
            <person name="Wagner M."/>
            <person name="Loy A."/>
            <person name="Woyke T.J."/>
        </authorList>
    </citation>
    <scope>NUCLEOTIDE SEQUENCE [LARGE SCALE GENOMIC DNA]</scope>
    <source>
        <strain evidence="4 5">DSM 17734</strain>
    </source>
</reference>
<dbReference type="HAMAP" id="MF_00245">
    <property type="entry name" value="UPF0122"/>
    <property type="match status" value="1"/>
</dbReference>
<dbReference type="NCBIfam" id="NF045758">
    <property type="entry name" value="YlxM"/>
    <property type="match status" value="1"/>
</dbReference>
<dbReference type="STRING" id="768710.DesyoDRAFT_4467"/>